<feature type="domain" description="F-box" evidence="1">
    <location>
        <begin position="24"/>
        <end position="57"/>
    </location>
</feature>
<gene>
    <name evidence="2" type="ORF">BC936DRAFT_145893</name>
</gene>
<accession>A0A433D8X9</accession>
<organism evidence="2 3">
    <name type="scientific">Jimgerdemannia flammicorona</name>
    <dbReference type="NCBI Taxonomy" id="994334"/>
    <lineage>
        <taxon>Eukaryota</taxon>
        <taxon>Fungi</taxon>
        <taxon>Fungi incertae sedis</taxon>
        <taxon>Mucoromycota</taxon>
        <taxon>Mucoromycotina</taxon>
        <taxon>Endogonomycetes</taxon>
        <taxon>Endogonales</taxon>
        <taxon>Endogonaceae</taxon>
        <taxon>Jimgerdemannia</taxon>
    </lineage>
</organism>
<dbReference type="InterPro" id="IPR001810">
    <property type="entry name" value="F-box_dom"/>
</dbReference>
<comment type="caution">
    <text evidence="2">The sequence shown here is derived from an EMBL/GenBank/DDBJ whole genome shotgun (WGS) entry which is preliminary data.</text>
</comment>
<evidence type="ECO:0000259" key="1">
    <source>
        <dbReference type="Pfam" id="PF12937"/>
    </source>
</evidence>
<evidence type="ECO:0000313" key="3">
    <source>
        <dbReference type="Proteomes" id="UP000268093"/>
    </source>
</evidence>
<dbReference type="EMBL" id="RBNI01004702">
    <property type="protein sequence ID" value="RUP47295.1"/>
    <property type="molecule type" value="Genomic_DNA"/>
</dbReference>
<dbReference type="Proteomes" id="UP000268093">
    <property type="component" value="Unassembled WGS sequence"/>
</dbReference>
<dbReference type="PANTHER" id="PTHR16134:SF119">
    <property type="entry name" value="AT02038P-RELATED"/>
    <property type="match status" value="1"/>
</dbReference>
<proteinExistence type="predicted"/>
<name>A0A433D8X9_9FUNG</name>
<evidence type="ECO:0000313" key="2">
    <source>
        <dbReference type="EMBL" id="RUP47295.1"/>
    </source>
</evidence>
<dbReference type="AlphaFoldDB" id="A0A433D8X9"/>
<dbReference type="PANTHER" id="PTHR16134">
    <property type="entry name" value="F-BOX/TPR REPEAT PROTEIN POF3"/>
    <property type="match status" value="1"/>
</dbReference>
<dbReference type="SUPFAM" id="SSF52047">
    <property type="entry name" value="RNI-like"/>
    <property type="match status" value="1"/>
</dbReference>
<reference evidence="2 3" key="1">
    <citation type="journal article" date="2018" name="New Phytol.">
        <title>Phylogenomics of Endogonaceae and evolution of mycorrhizas within Mucoromycota.</title>
        <authorList>
            <person name="Chang Y."/>
            <person name="Desiro A."/>
            <person name="Na H."/>
            <person name="Sandor L."/>
            <person name="Lipzen A."/>
            <person name="Clum A."/>
            <person name="Barry K."/>
            <person name="Grigoriev I.V."/>
            <person name="Martin F.M."/>
            <person name="Stajich J.E."/>
            <person name="Smith M.E."/>
            <person name="Bonito G."/>
            <person name="Spatafora J.W."/>
        </authorList>
    </citation>
    <scope>NUCLEOTIDE SEQUENCE [LARGE SCALE GENOMIC DNA]</scope>
    <source>
        <strain evidence="2 3">GMNB39</strain>
    </source>
</reference>
<protein>
    <recommendedName>
        <fullName evidence="1">F-box domain-containing protein</fullName>
    </recommendedName>
</protein>
<dbReference type="InterPro" id="IPR032675">
    <property type="entry name" value="LRR_dom_sf"/>
</dbReference>
<keyword evidence="3" id="KW-1185">Reference proteome</keyword>
<sequence length="458" mass="53040">MEPKQSSPSTTSAEHGIIEEPPILPPEIVRQIFSNLKGRFRTLDLLACSLTCTTWFHEAFPLLGDDLQWIHCSVFDDDGETITRFAELITESHRLRLPHCDQITQLNISVAYLVNRPLSMQEDGKFCDTSAKAYRDIIRRAPNLRTLYIFTRWPRNSFLSTRDWDRCYDGTKNQILLFFESIMPLCNSITGLVFFCESGFDTFISHVIESVADRLEFLKTRHLTFNDATKRALCLCHSMRDVDIRNTKYRDVTPVLHCWQYLEKFCIYDSFSHLDIAEADRLAIELGTYCPNLVEVVFQQCNDDVQMSSQAMCYLLGRCPNLTHLGATSNQLDDRFLRALANGQPHLERLILPKCIGIIGHLVKEDAPAWGWWPELRQLVLVECESVLPEFVERLVRECSKLKTVALPSTLEQICGKLLVQLGFRLEHCDEDFEFCYVTDPWWFDMMWQRVETDNVAI</sequence>
<dbReference type="Pfam" id="PF12937">
    <property type="entry name" value="F-box-like"/>
    <property type="match status" value="1"/>
</dbReference>
<dbReference type="Gene3D" id="3.80.10.10">
    <property type="entry name" value="Ribonuclease Inhibitor"/>
    <property type="match status" value="1"/>
</dbReference>
<dbReference type="CDD" id="cd09917">
    <property type="entry name" value="F-box_SF"/>
    <property type="match status" value="1"/>
</dbReference>